<dbReference type="EMBL" id="LT607756">
    <property type="protein sequence ID" value="SCG86464.1"/>
    <property type="molecule type" value="Genomic_DNA"/>
</dbReference>
<feature type="transmembrane region" description="Helical" evidence="1">
    <location>
        <begin position="29"/>
        <end position="48"/>
    </location>
</feature>
<proteinExistence type="predicted"/>
<reference evidence="2 3" key="1">
    <citation type="submission" date="2016-08" db="EMBL/GenBank/DDBJ databases">
        <authorList>
            <person name="Seilhamer J.J."/>
        </authorList>
    </citation>
    <scope>NUCLEOTIDE SEQUENCE [LARGE SCALE GENOMIC DNA]</scope>
    <source>
        <strain evidence="2">Buetzberg</strain>
    </source>
</reference>
<keyword evidence="1" id="KW-0472">Membrane</keyword>
<name>A0A1D3L497_9EURY</name>
<protein>
    <submittedName>
        <fullName evidence="2">Region of a membrane-bound protein predicted to be embedded in the membrane</fullName>
    </submittedName>
</protein>
<organism evidence="2 3">
    <name type="scientific">Methanobacterium congolense</name>
    <dbReference type="NCBI Taxonomy" id="118062"/>
    <lineage>
        <taxon>Archaea</taxon>
        <taxon>Methanobacteriati</taxon>
        <taxon>Methanobacteriota</taxon>
        <taxon>Methanomada group</taxon>
        <taxon>Methanobacteria</taxon>
        <taxon>Methanobacteriales</taxon>
        <taxon>Methanobacteriaceae</taxon>
        <taxon>Methanobacterium</taxon>
    </lineage>
</organism>
<keyword evidence="1" id="KW-1133">Transmembrane helix</keyword>
<feature type="transmembrane region" description="Helical" evidence="1">
    <location>
        <begin position="117"/>
        <end position="134"/>
    </location>
</feature>
<feature type="transmembrane region" description="Helical" evidence="1">
    <location>
        <begin position="55"/>
        <end position="73"/>
    </location>
</feature>
<accession>A0A1D3L497</accession>
<feature type="transmembrane region" description="Helical" evidence="1">
    <location>
        <begin position="85"/>
        <end position="105"/>
    </location>
</feature>
<evidence type="ECO:0000313" key="2">
    <source>
        <dbReference type="EMBL" id="SCG86464.1"/>
    </source>
</evidence>
<dbReference type="AlphaFoldDB" id="A0A1D3L497"/>
<dbReference type="Proteomes" id="UP000094707">
    <property type="component" value="Chromosome I"/>
</dbReference>
<feature type="transmembrane region" description="Helical" evidence="1">
    <location>
        <begin position="7"/>
        <end position="23"/>
    </location>
</feature>
<evidence type="ECO:0000313" key="3">
    <source>
        <dbReference type="Proteomes" id="UP000094707"/>
    </source>
</evidence>
<dbReference type="KEGG" id="mcub:MCBB_1916"/>
<keyword evidence="3" id="KW-1185">Reference proteome</keyword>
<evidence type="ECO:0000256" key="1">
    <source>
        <dbReference type="SAM" id="Phobius"/>
    </source>
</evidence>
<gene>
    <name evidence="2" type="ORF">MCBB_1916</name>
</gene>
<keyword evidence="1" id="KW-0812">Transmembrane</keyword>
<sequence length="276" mass="30154">MRINKALIIGVLFIICSLITYFAEFSSLTSILSSAVGMFLILTGLFEMKDYENRTLYLLVVAVLVAITIVLTYTQISSVYIGNELIDYICVVLILAVLLWAAYAFTRTWKLFDGKLSYLRVLVVVLLLGVMIFLEVPGAPLNYPTYNGSSTNQTNLGSFENQWISFDYPSNLTVEDASTSDHAEVYIYNGSEQIGEIVSGNGTITDFIYSKGFTKTTVAGRDAVIGNLTTSENGTSEGTLVSISLTNTTTLDINFEPNNGATLKQIIGTLSIKKTG</sequence>